<dbReference type="RefSeq" id="WP_110141212.1">
    <property type="nucleotide sequence ID" value="NZ_QHJG01000002.1"/>
</dbReference>
<dbReference type="AlphaFoldDB" id="A0A317U9J2"/>
<organism evidence="1 2">
    <name type="scientific">Legionella qingyii</name>
    <dbReference type="NCBI Taxonomy" id="2184757"/>
    <lineage>
        <taxon>Bacteria</taxon>
        <taxon>Pseudomonadati</taxon>
        <taxon>Pseudomonadota</taxon>
        <taxon>Gammaproteobacteria</taxon>
        <taxon>Legionellales</taxon>
        <taxon>Legionellaceae</taxon>
        <taxon>Legionella</taxon>
    </lineage>
</organism>
<comment type="caution">
    <text evidence="1">The sequence shown here is derived from an EMBL/GenBank/DDBJ whole genome shotgun (WGS) entry which is preliminary data.</text>
</comment>
<reference evidence="1 2" key="1">
    <citation type="submission" date="2018-05" db="EMBL/GenBank/DDBJ databases">
        <title>Legionella qingyii sp.nov., whole genome shotgun sequence.</title>
        <authorList>
            <person name="Wu H."/>
            <person name="Zhu Q."/>
            <person name="Hu C."/>
        </authorList>
    </citation>
    <scope>NUCLEOTIDE SEQUENCE [LARGE SCALE GENOMIC DNA]</scope>
    <source>
        <strain evidence="1 2">HEB18</strain>
    </source>
</reference>
<evidence type="ECO:0000313" key="1">
    <source>
        <dbReference type="EMBL" id="PWY57377.1"/>
    </source>
</evidence>
<protein>
    <submittedName>
        <fullName evidence="1">Uncharacterized protein</fullName>
    </submittedName>
</protein>
<dbReference type="EMBL" id="QHJG01000002">
    <property type="protein sequence ID" value="PWY57377.1"/>
    <property type="molecule type" value="Genomic_DNA"/>
</dbReference>
<sequence length="92" mass="10087">MKDIGELHLAVLYLVDFYLTLEDQLIPVDDGGGGMVDVQVTVIARSVNSLDAVEVVIAVNFKVSFHHVVFGSVMDLYYHTAALYADTDDVLV</sequence>
<dbReference type="Proteomes" id="UP000247152">
    <property type="component" value="Unassembled WGS sequence"/>
</dbReference>
<evidence type="ECO:0000313" key="2">
    <source>
        <dbReference type="Proteomes" id="UP000247152"/>
    </source>
</evidence>
<gene>
    <name evidence="1" type="ORF">DGG96_01285</name>
</gene>
<name>A0A317U9J2_9GAMM</name>
<proteinExistence type="predicted"/>
<accession>A0A317U9J2</accession>